<dbReference type="Pfam" id="PF00071">
    <property type="entry name" value="Ras"/>
    <property type="match status" value="1"/>
</dbReference>
<dbReference type="PROSITE" id="PS51420">
    <property type="entry name" value="RHO"/>
    <property type="match status" value="1"/>
</dbReference>
<dbReference type="CDD" id="cd00157">
    <property type="entry name" value="Rho"/>
    <property type="match status" value="1"/>
</dbReference>
<dbReference type="RefSeq" id="XP_022332765.1">
    <property type="nucleotide sequence ID" value="XM_022477057.1"/>
</dbReference>
<dbReference type="InterPro" id="IPR027417">
    <property type="entry name" value="P-loop_NTPase"/>
</dbReference>
<proteinExistence type="predicted"/>
<dbReference type="AlphaFoldDB" id="A0A8B8DXU3"/>
<keyword evidence="2" id="KW-0342">GTP-binding</keyword>
<dbReference type="SUPFAM" id="SSF52540">
    <property type="entry name" value="P-loop containing nucleoside triphosphate hydrolases"/>
    <property type="match status" value="1"/>
</dbReference>
<dbReference type="GO" id="GO:0007264">
    <property type="term" value="P:small GTPase-mediated signal transduction"/>
    <property type="evidence" value="ECO:0007669"/>
    <property type="project" value="InterPro"/>
</dbReference>
<dbReference type="OrthoDB" id="25896at2759"/>
<dbReference type="NCBIfam" id="TIGR00231">
    <property type="entry name" value="small_GTP"/>
    <property type="match status" value="1"/>
</dbReference>
<dbReference type="InterPro" id="IPR001806">
    <property type="entry name" value="Small_GTPase"/>
</dbReference>
<evidence type="ECO:0000313" key="3">
    <source>
        <dbReference type="Proteomes" id="UP000694844"/>
    </source>
</evidence>
<dbReference type="PANTHER" id="PTHR24072">
    <property type="entry name" value="RHO FAMILY GTPASE"/>
    <property type="match status" value="1"/>
</dbReference>
<dbReference type="Gene3D" id="3.40.50.300">
    <property type="entry name" value="P-loop containing nucleotide triphosphate hydrolases"/>
    <property type="match status" value="1"/>
</dbReference>
<evidence type="ECO:0000256" key="1">
    <source>
        <dbReference type="ARBA" id="ARBA00022741"/>
    </source>
</evidence>
<reference evidence="4" key="1">
    <citation type="submission" date="2025-08" db="UniProtKB">
        <authorList>
            <consortium name="RefSeq"/>
        </authorList>
    </citation>
    <scope>IDENTIFICATION</scope>
    <source>
        <tissue evidence="4">Whole sample</tissue>
    </source>
</reference>
<dbReference type="InterPro" id="IPR003578">
    <property type="entry name" value="Small_GTPase_Rho"/>
</dbReference>
<dbReference type="SMART" id="SM00173">
    <property type="entry name" value="RAS"/>
    <property type="match status" value="1"/>
</dbReference>
<dbReference type="SMART" id="SM00174">
    <property type="entry name" value="RHO"/>
    <property type="match status" value="1"/>
</dbReference>
<dbReference type="PROSITE" id="PS51421">
    <property type="entry name" value="RAS"/>
    <property type="match status" value="1"/>
</dbReference>
<protein>
    <submittedName>
        <fullName evidence="4">Rho-related GTP-binding protein RhoJ-like</fullName>
    </submittedName>
</protein>
<dbReference type="KEGG" id="cvn:111130255"/>
<keyword evidence="3" id="KW-1185">Reference proteome</keyword>
<dbReference type="PRINTS" id="PR00449">
    <property type="entry name" value="RASTRNSFRMNG"/>
</dbReference>
<dbReference type="PROSITE" id="PS51419">
    <property type="entry name" value="RAB"/>
    <property type="match status" value="1"/>
</dbReference>
<gene>
    <name evidence="4" type="primary">LOC111130255</name>
</gene>
<dbReference type="GO" id="GO:0003924">
    <property type="term" value="F:GTPase activity"/>
    <property type="evidence" value="ECO:0007669"/>
    <property type="project" value="InterPro"/>
</dbReference>
<name>A0A8B8DXU3_CRAVI</name>
<dbReference type="Proteomes" id="UP000694844">
    <property type="component" value="Chromosome 4"/>
</dbReference>
<keyword evidence="1" id="KW-0547">Nucleotide-binding</keyword>
<evidence type="ECO:0000313" key="4">
    <source>
        <dbReference type="RefSeq" id="XP_022332765.1"/>
    </source>
</evidence>
<dbReference type="GeneID" id="111130255"/>
<dbReference type="InterPro" id="IPR005225">
    <property type="entry name" value="Small_GTP-bd"/>
</dbReference>
<dbReference type="GO" id="GO:0005525">
    <property type="term" value="F:GTP binding"/>
    <property type="evidence" value="ECO:0007669"/>
    <property type="project" value="UniProtKB-KW"/>
</dbReference>
<sequence>MVHVNDMKKPISCTVIGDGMVGKTCLAEVFSGLTMPQEYVSTVFNNYAGRSTVGGDKYVVSVFDSAGEHEYTELRSFSYKDSEVLLLCFSVSDRDSFESIKEFWAPEVRDFLGKRVPVIVVATQTDTRSGLGGDVSREEGERMAKEIGAERYLECSSADSPSVHSVFENVVLTALKQRKRMGNIFRRVLGR</sequence>
<evidence type="ECO:0000256" key="2">
    <source>
        <dbReference type="ARBA" id="ARBA00023134"/>
    </source>
</evidence>
<organism evidence="3 4">
    <name type="scientific">Crassostrea virginica</name>
    <name type="common">Eastern oyster</name>
    <dbReference type="NCBI Taxonomy" id="6565"/>
    <lineage>
        <taxon>Eukaryota</taxon>
        <taxon>Metazoa</taxon>
        <taxon>Spiralia</taxon>
        <taxon>Lophotrochozoa</taxon>
        <taxon>Mollusca</taxon>
        <taxon>Bivalvia</taxon>
        <taxon>Autobranchia</taxon>
        <taxon>Pteriomorphia</taxon>
        <taxon>Ostreida</taxon>
        <taxon>Ostreoidea</taxon>
        <taxon>Ostreidae</taxon>
        <taxon>Crassostrea</taxon>
    </lineage>
</organism>
<accession>A0A8B8DXU3</accession>
<dbReference type="SMART" id="SM00175">
    <property type="entry name" value="RAB"/>
    <property type="match status" value="1"/>
</dbReference>